<feature type="region of interest" description="Disordered" evidence="1">
    <location>
        <begin position="76"/>
        <end position="103"/>
    </location>
</feature>
<reference evidence="2 3" key="1">
    <citation type="submission" date="2020-08" db="EMBL/GenBank/DDBJ databases">
        <title>Sequencing the genomes of 1000 actinobacteria strains.</title>
        <authorList>
            <person name="Klenk H.-P."/>
        </authorList>
    </citation>
    <scope>NUCLEOTIDE SEQUENCE [LARGE SCALE GENOMIC DNA]</scope>
    <source>
        <strain evidence="2 3">DSM 43023</strain>
    </source>
</reference>
<feature type="region of interest" description="Disordered" evidence="1">
    <location>
        <begin position="1"/>
        <end position="31"/>
    </location>
</feature>
<dbReference type="AlphaFoldDB" id="A0A7W7WB40"/>
<dbReference type="RefSeq" id="WP_184755709.1">
    <property type="nucleotide sequence ID" value="NZ_BAABEK010000036.1"/>
</dbReference>
<gene>
    <name evidence="2" type="ORF">FHR32_004099</name>
</gene>
<evidence type="ECO:0000256" key="1">
    <source>
        <dbReference type="SAM" id="MobiDB-lite"/>
    </source>
</evidence>
<name>A0A7W7WB40_9ACTN</name>
<dbReference type="EMBL" id="JACHJU010000001">
    <property type="protein sequence ID" value="MBB4939794.1"/>
    <property type="molecule type" value="Genomic_DNA"/>
</dbReference>
<dbReference type="Proteomes" id="UP000534286">
    <property type="component" value="Unassembled WGS sequence"/>
</dbReference>
<evidence type="ECO:0000313" key="3">
    <source>
        <dbReference type="Proteomes" id="UP000534286"/>
    </source>
</evidence>
<evidence type="ECO:0000313" key="2">
    <source>
        <dbReference type="EMBL" id="MBB4939794.1"/>
    </source>
</evidence>
<protein>
    <submittedName>
        <fullName evidence="2">Uncharacterized protein</fullName>
    </submittedName>
</protein>
<accession>A0A7W7WB40</accession>
<organism evidence="2 3">
    <name type="scientific">Streptosporangium album</name>
    <dbReference type="NCBI Taxonomy" id="47479"/>
    <lineage>
        <taxon>Bacteria</taxon>
        <taxon>Bacillati</taxon>
        <taxon>Actinomycetota</taxon>
        <taxon>Actinomycetes</taxon>
        <taxon>Streptosporangiales</taxon>
        <taxon>Streptosporangiaceae</taxon>
        <taxon>Streptosporangium</taxon>
    </lineage>
</organism>
<comment type="caution">
    <text evidence="2">The sequence shown here is derived from an EMBL/GenBank/DDBJ whole genome shotgun (WGS) entry which is preliminary data.</text>
</comment>
<proteinExistence type="predicted"/>
<keyword evidence="3" id="KW-1185">Reference proteome</keyword>
<sequence>MADAIGADGMSGATGRAPMAGRGAGGGPGRHGTMPVRACRWLRAPSVPGVAAVRVVTALTLLVSVGCSAPAPRPFTPSDLPAGDPGASGQAVVAPTGPAGPRTETVRVAPGVRVVVEWPVTADQDITGMIEALRDYRAGSFKSVLTGGQDTAYLQVVQDDASSDAYRWVREFLDQHRSVRGTSRLYALNVSSVTGRGAVLHACVDETRMRLLDSGTGKAVRPQPAWTRKPFFQLVGLRRGDDGVWRIKLLQHAELPSEPAKGCVR</sequence>